<gene>
    <name evidence="2" type="ORF">GCM10022403_042340</name>
</gene>
<dbReference type="PANTHER" id="PTHR33164:SF99">
    <property type="entry name" value="MARR FAMILY REGULATORY PROTEIN"/>
    <property type="match status" value="1"/>
</dbReference>
<comment type="caution">
    <text evidence="2">The sequence shown here is derived from an EMBL/GenBank/DDBJ whole genome shotgun (WGS) entry which is preliminary data.</text>
</comment>
<dbReference type="InterPro" id="IPR036388">
    <property type="entry name" value="WH-like_DNA-bd_sf"/>
</dbReference>
<dbReference type="InterPro" id="IPR039422">
    <property type="entry name" value="MarR/SlyA-like"/>
</dbReference>
<organism evidence="2 3">
    <name type="scientific">Streptomyces coacervatus</name>
    <dbReference type="NCBI Taxonomy" id="647381"/>
    <lineage>
        <taxon>Bacteria</taxon>
        <taxon>Bacillati</taxon>
        <taxon>Actinomycetota</taxon>
        <taxon>Actinomycetes</taxon>
        <taxon>Kitasatosporales</taxon>
        <taxon>Streptomycetaceae</taxon>
        <taxon>Streptomyces</taxon>
    </lineage>
</organism>
<evidence type="ECO:0000313" key="3">
    <source>
        <dbReference type="Proteomes" id="UP001501009"/>
    </source>
</evidence>
<dbReference type="PANTHER" id="PTHR33164">
    <property type="entry name" value="TRANSCRIPTIONAL REGULATOR, MARR FAMILY"/>
    <property type="match status" value="1"/>
</dbReference>
<sequence length="150" mass="16761">MSPRATRKPAESPGDVLLQGEIFELFYALFGRLRDHYAETAASFGLTPQQAKTVRLIGEPRSMREIAVDLQVDASYVTSIADQLEDAGLVERRVSPSDRRIKQLALTTKGRRTRTALETRLFSEVPGLKAMPAERQSELRDALREMSDGI</sequence>
<dbReference type="PROSITE" id="PS50995">
    <property type="entry name" value="HTH_MARR_2"/>
    <property type="match status" value="1"/>
</dbReference>
<name>A0ABP7I1J9_9ACTN</name>
<dbReference type="InterPro" id="IPR000835">
    <property type="entry name" value="HTH_MarR-typ"/>
</dbReference>
<evidence type="ECO:0000313" key="2">
    <source>
        <dbReference type="EMBL" id="GAA3803917.1"/>
    </source>
</evidence>
<dbReference type="Gene3D" id="1.10.10.10">
    <property type="entry name" value="Winged helix-like DNA-binding domain superfamily/Winged helix DNA-binding domain"/>
    <property type="match status" value="1"/>
</dbReference>
<proteinExistence type="predicted"/>
<keyword evidence="3" id="KW-1185">Reference proteome</keyword>
<evidence type="ECO:0000259" key="1">
    <source>
        <dbReference type="PROSITE" id="PS50995"/>
    </source>
</evidence>
<dbReference type="SMART" id="SM00347">
    <property type="entry name" value="HTH_MARR"/>
    <property type="match status" value="1"/>
</dbReference>
<dbReference type="RefSeq" id="WP_275773439.1">
    <property type="nucleotide sequence ID" value="NZ_BAABDE010000018.1"/>
</dbReference>
<reference evidence="3" key="1">
    <citation type="journal article" date="2019" name="Int. J. Syst. Evol. Microbiol.">
        <title>The Global Catalogue of Microorganisms (GCM) 10K type strain sequencing project: providing services to taxonomists for standard genome sequencing and annotation.</title>
        <authorList>
            <consortium name="The Broad Institute Genomics Platform"/>
            <consortium name="The Broad Institute Genome Sequencing Center for Infectious Disease"/>
            <person name="Wu L."/>
            <person name="Ma J."/>
        </authorList>
    </citation>
    <scope>NUCLEOTIDE SEQUENCE [LARGE SCALE GENOMIC DNA]</scope>
    <source>
        <strain evidence="3">JCM 17138</strain>
    </source>
</reference>
<dbReference type="InterPro" id="IPR036390">
    <property type="entry name" value="WH_DNA-bd_sf"/>
</dbReference>
<dbReference type="Proteomes" id="UP001501009">
    <property type="component" value="Unassembled WGS sequence"/>
</dbReference>
<dbReference type="Pfam" id="PF01047">
    <property type="entry name" value="MarR"/>
    <property type="match status" value="1"/>
</dbReference>
<dbReference type="PRINTS" id="PR00598">
    <property type="entry name" value="HTHMARR"/>
</dbReference>
<dbReference type="SUPFAM" id="SSF46785">
    <property type="entry name" value="Winged helix' DNA-binding domain"/>
    <property type="match status" value="1"/>
</dbReference>
<feature type="domain" description="HTH marR-type" evidence="1">
    <location>
        <begin position="19"/>
        <end position="148"/>
    </location>
</feature>
<accession>A0ABP7I1J9</accession>
<protein>
    <recommendedName>
        <fullName evidence="1">HTH marR-type domain-containing protein</fullName>
    </recommendedName>
</protein>
<dbReference type="EMBL" id="BAABDE010000018">
    <property type="protein sequence ID" value="GAA3803917.1"/>
    <property type="molecule type" value="Genomic_DNA"/>
</dbReference>